<keyword evidence="4 12" id="KW-0132">Cell division</keyword>
<dbReference type="PANTHER" id="PTHR43783:SF1">
    <property type="entry name" value="UDP-N-ACETYLGLUCOSAMINE 1-CARBOXYVINYLTRANSFERASE"/>
    <property type="match status" value="1"/>
</dbReference>
<dbReference type="GO" id="GO:0019277">
    <property type="term" value="P:UDP-N-acetylgalactosamine biosynthetic process"/>
    <property type="evidence" value="ECO:0007669"/>
    <property type="project" value="InterPro"/>
</dbReference>
<keyword evidence="15" id="KW-1185">Reference proteome</keyword>
<evidence type="ECO:0000256" key="8">
    <source>
        <dbReference type="ARBA" id="ARBA00023306"/>
    </source>
</evidence>
<dbReference type="UniPathway" id="UPA00219"/>
<comment type="function">
    <text evidence="12">Cell wall formation. Adds enolpyruvyl to UDP-N-acetylglucosamine.</text>
</comment>
<dbReference type="GO" id="GO:0008360">
    <property type="term" value="P:regulation of cell shape"/>
    <property type="evidence" value="ECO:0007669"/>
    <property type="project" value="UniProtKB-KW"/>
</dbReference>
<proteinExistence type="inferred from homology"/>
<dbReference type="EMBL" id="ABZS01000017">
    <property type="protein sequence ID" value="EEP61198.1"/>
    <property type="molecule type" value="Genomic_DNA"/>
</dbReference>
<evidence type="ECO:0000313" key="15">
    <source>
        <dbReference type="Proteomes" id="UP000005540"/>
    </source>
</evidence>
<evidence type="ECO:0000256" key="2">
    <source>
        <dbReference type="ARBA" id="ARBA00004752"/>
    </source>
</evidence>
<evidence type="ECO:0000256" key="1">
    <source>
        <dbReference type="ARBA" id="ARBA00004496"/>
    </source>
</evidence>
<comment type="caution">
    <text evidence="14">The sequence shown here is derived from an EMBL/GenBank/DDBJ whole genome shotgun (WGS) entry which is preliminary data.</text>
</comment>
<dbReference type="EC" id="2.5.1.7" evidence="12"/>
<dbReference type="HAMAP" id="MF_00111">
    <property type="entry name" value="MurA"/>
    <property type="match status" value="1"/>
</dbReference>
<sequence length="430" mass="47470">MLKEDVKLREVLIIEGGNRLEGVLEVSGAKNAALPNMAATILTSDEVIIENLPDLLDIDTMKKLLLELGTEINHIKDKTYSFKLATPKSYTAPYDLVNKMRASILVLGPMLARFGYAEVALPGGCSIGARPVDLHLKALEKMGAQIKIEHGYIKAYAPKGLKGAHIFFDKITVTGTENILMAASLAEGQTIIENAALEPEVVDLAVMLKKMGADITGEGTNRIVINGVKELHGTYHKVIPDRIEAGTFLVLAALTDGKIIIKNYPSQYLEYVEEISNKIGIHIVKLSDNEVLIKREEKLRPVNIETKEYPLFPTDLQAQFMTLLCFADGISEITENIFENRFMHVPELNRLGADIEIKGKTAIIRPVKKFTGAEVKATDLRASAAMVIAGLVAEGETKIFSIYHLDRGYEHIDDKLINIGAKIRREIVEE</sequence>
<dbReference type="AlphaFoldDB" id="C4FIA4"/>
<evidence type="ECO:0000256" key="5">
    <source>
        <dbReference type="ARBA" id="ARBA00022679"/>
    </source>
</evidence>
<evidence type="ECO:0000256" key="11">
    <source>
        <dbReference type="ARBA" id="ARBA00047527"/>
    </source>
</evidence>
<dbReference type="PANTHER" id="PTHR43783">
    <property type="entry name" value="UDP-N-ACETYLGLUCOSAMINE 1-CARBOXYVINYLTRANSFERASE"/>
    <property type="match status" value="1"/>
</dbReference>
<feature type="active site" description="Proton donor" evidence="12">
    <location>
        <position position="125"/>
    </location>
</feature>
<comment type="catalytic activity">
    <reaction evidence="11 12">
        <text>phosphoenolpyruvate + UDP-N-acetyl-alpha-D-glucosamine = UDP-N-acetyl-3-O-(1-carboxyvinyl)-alpha-D-glucosamine + phosphate</text>
        <dbReference type="Rhea" id="RHEA:18681"/>
        <dbReference type="ChEBI" id="CHEBI:43474"/>
        <dbReference type="ChEBI" id="CHEBI:57705"/>
        <dbReference type="ChEBI" id="CHEBI:58702"/>
        <dbReference type="ChEBI" id="CHEBI:68483"/>
        <dbReference type="EC" id="2.5.1.7"/>
    </reaction>
</comment>
<evidence type="ECO:0000256" key="3">
    <source>
        <dbReference type="ARBA" id="ARBA00022490"/>
    </source>
</evidence>
<dbReference type="GO" id="GO:0005737">
    <property type="term" value="C:cytoplasm"/>
    <property type="evidence" value="ECO:0007669"/>
    <property type="project" value="UniProtKB-SubCell"/>
</dbReference>
<evidence type="ECO:0000256" key="7">
    <source>
        <dbReference type="ARBA" id="ARBA00022984"/>
    </source>
</evidence>
<feature type="binding site" evidence="12">
    <location>
        <position position="337"/>
    </location>
    <ligand>
        <name>UDP-N-acetyl-alpha-D-glucosamine</name>
        <dbReference type="ChEBI" id="CHEBI:57705"/>
    </ligand>
</feature>
<dbReference type="InterPro" id="IPR013792">
    <property type="entry name" value="RNA3'P_cycl/enolpyr_Trfase_a/b"/>
</dbReference>
<organism evidence="14 15">
    <name type="scientific">Sulfurihydrogenibium yellowstonense SS-5</name>
    <dbReference type="NCBI Taxonomy" id="432331"/>
    <lineage>
        <taxon>Bacteria</taxon>
        <taxon>Pseudomonadati</taxon>
        <taxon>Aquificota</taxon>
        <taxon>Aquificia</taxon>
        <taxon>Aquificales</taxon>
        <taxon>Hydrogenothermaceae</taxon>
        <taxon>Sulfurihydrogenibium</taxon>
    </lineage>
</organism>
<dbReference type="OrthoDB" id="9803760at2"/>
<comment type="caution">
    <text evidence="12">Lacks conserved residue(s) required for the propagation of feature annotation.</text>
</comment>
<dbReference type="Pfam" id="PF00275">
    <property type="entry name" value="EPSP_synthase"/>
    <property type="match status" value="1"/>
</dbReference>
<evidence type="ECO:0000256" key="10">
    <source>
        <dbReference type="ARBA" id="ARBA00038367"/>
    </source>
</evidence>
<comment type="similarity">
    <text evidence="10 12">Belongs to the EPSP synthase family. MurA subfamily.</text>
</comment>
<keyword evidence="3 12" id="KW-0963">Cytoplasm</keyword>
<keyword evidence="6 12" id="KW-0133">Cell shape</keyword>
<dbReference type="CDD" id="cd01555">
    <property type="entry name" value="UdpNAET"/>
    <property type="match status" value="1"/>
</dbReference>
<dbReference type="Proteomes" id="UP000005540">
    <property type="component" value="Unassembled WGS sequence"/>
</dbReference>
<name>C4FIA4_9AQUI</name>
<gene>
    <name evidence="12 14" type="primary">murA</name>
    <name evidence="14" type="ORF">SULYE_0288</name>
</gene>
<dbReference type="InterPro" id="IPR036968">
    <property type="entry name" value="Enolpyruvate_Tfrase_sf"/>
</dbReference>
<evidence type="ECO:0000259" key="13">
    <source>
        <dbReference type="Pfam" id="PF00275"/>
    </source>
</evidence>
<dbReference type="GO" id="GO:0009252">
    <property type="term" value="P:peptidoglycan biosynthetic process"/>
    <property type="evidence" value="ECO:0007669"/>
    <property type="project" value="UniProtKB-UniRule"/>
</dbReference>
<dbReference type="Gene3D" id="3.65.10.10">
    <property type="entry name" value="Enolpyruvate transferase domain"/>
    <property type="match status" value="2"/>
</dbReference>
<dbReference type="RefSeq" id="WP_007545732.1">
    <property type="nucleotide sequence ID" value="NZ_ABZS01000017.1"/>
</dbReference>
<accession>C4FIA4</accession>
<feature type="modified residue" description="2-(S-cysteinyl)pyruvic acid O-phosphothioketal" evidence="12">
    <location>
        <position position="125"/>
    </location>
</feature>
<feature type="binding site" evidence="12">
    <location>
        <position position="315"/>
    </location>
    <ligand>
        <name>UDP-N-acetyl-alpha-D-glucosamine</name>
        <dbReference type="ChEBI" id="CHEBI:57705"/>
    </ligand>
</feature>
<comment type="subcellular location">
    <subcellularLocation>
        <location evidence="1 12">Cytoplasm</location>
    </subcellularLocation>
</comment>
<feature type="domain" description="Enolpyruvate transferase" evidence="13">
    <location>
        <begin position="15"/>
        <end position="416"/>
    </location>
</feature>
<comment type="pathway">
    <text evidence="2 12">Cell wall biogenesis; peptidoglycan biosynthesis.</text>
</comment>
<feature type="binding site" evidence="12">
    <location>
        <begin position="30"/>
        <end position="31"/>
    </location>
    <ligand>
        <name>phosphoenolpyruvate</name>
        <dbReference type="ChEBI" id="CHEBI:58702"/>
    </ligand>
</feature>
<keyword evidence="9 12" id="KW-0961">Cell wall biogenesis/degradation</keyword>
<dbReference type="InterPro" id="IPR050068">
    <property type="entry name" value="MurA_subfamily"/>
</dbReference>
<evidence type="ECO:0000256" key="6">
    <source>
        <dbReference type="ARBA" id="ARBA00022960"/>
    </source>
</evidence>
<dbReference type="InterPro" id="IPR005750">
    <property type="entry name" value="UDP_GlcNAc_COvinyl_MurA"/>
</dbReference>
<protein>
    <recommendedName>
        <fullName evidence="12">UDP-N-acetylglucosamine 1-carboxyvinyltransferase</fullName>
        <ecNumber evidence="12">2.5.1.7</ecNumber>
    </recommendedName>
    <alternativeName>
        <fullName evidence="12">Enoylpyruvate transferase</fullName>
    </alternativeName>
    <alternativeName>
        <fullName evidence="12">UDP-N-acetylglucosamine enolpyruvyl transferase</fullName>
        <shortName evidence="12">EPT</shortName>
    </alternativeName>
</protein>
<dbReference type="GO" id="GO:0008760">
    <property type="term" value="F:UDP-N-acetylglucosamine 1-carboxyvinyltransferase activity"/>
    <property type="evidence" value="ECO:0007669"/>
    <property type="project" value="UniProtKB-UniRule"/>
</dbReference>
<dbReference type="GO" id="GO:0071555">
    <property type="term" value="P:cell wall organization"/>
    <property type="evidence" value="ECO:0007669"/>
    <property type="project" value="UniProtKB-KW"/>
</dbReference>
<keyword evidence="7 12" id="KW-0573">Peptidoglycan synthesis</keyword>
<dbReference type="GO" id="GO:0051301">
    <property type="term" value="P:cell division"/>
    <property type="evidence" value="ECO:0007669"/>
    <property type="project" value="UniProtKB-KW"/>
</dbReference>
<evidence type="ECO:0000256" key="4">
    <source>
        <dbReference type="ARBA" id="ARBA00022618"/>
    </source>
</evidence>
<dbReference type="NCBIfam" id="TIGR01072">
    <property type="entry name" value="murA"/>
    <property type="match status" value="1"/>
</dbReference>
<evidence type="ECO:0000256" key="12">
    <source>
        <dbReference type="HAMAP-Rule" id="MF_00111"/>
    </source>
</evidence>
<dbReference type="InterPro" id="IPR001986">
    <property type="entry name" value="Enolpyruvate_Tfrase_dom"/>
</dbReference>
<keyword evidence="8 12" id="KW-0131">Cell cycle</keyword>
<dbReference type="FunFam" id="3.65.10.10:FF:000001">
    <property type="entry name" value="UDP-N-acetylglucosamine 1-carboxyvinyltransferase"/>
    <property type="match status" value="1"/>
</dbReference>
<evidence type="ECO:0000256" key="9">
    <source>
        <dbReference type="ARBA" id="ARBA00023316"/>
    </source>
</evidence>
<feature type="binding site" evidence="12">
    <location>
        <begin position="130"/>
        <end position="134"/>
    </location>
    <ligand>
        <name>UDP-N-acetyl-alpha-D-glucosamine</name>
        <dbReference type="ChEBI" id="CHEBI:57705"/>
    </ligand>
</feature>
<dbReference type="SUPFAM" id="SSF55205">
    <property type="entry name" value="EPT/RTPC-like"/>
    <property type="match status" value="1"/>
</dbReference>
<keyword evidence="5 12" id="KW-0808">Transferase</keyword>
<feature type="binding site" evidence="12">
    <location>
        <position position="101"/>
    </location>
    <ligand>
        <name>UDP-N-acetyl-alpha-D-glucosamine</name>
        <dbReference type="ChEBI" id="CHEBI:57705"/>
    </ligand>
</feature>
<evidence type="ECO:0000313" key="14">
    <source>
        <dbReference type="EMBL" id="EEP61198.1"/>
    </source>
</evidence>
<reference evidence="14 15" key="1">
    <citation type="submission" date="2009-04" db="EMBL/GenBank/DDBJ databases">
        <authorList>
            <person name="Reysenbach A.-L."/>
            <person name="Heidelberg J.F."/>
            <person name="Nelson W.C."/>
        </authorList>
    </citation>
    <scope>NUCLEOTIDE SEQUENCE [LARGE SCALE GENOMIC DNA]</scope>
    <source>
        <strain evidence="14 15">SS-5</strain>
    </source>
</reference>
<keyword evidence="12" id="KW-0670">Pyruvate</keyword>
<dbReference type="NCBIfam" id="NF006873">
    <property type="entry name" value="PRK09369.1"/>
    <property type="match status" value="1"/>
</dbReference>